<dbReference type="Proteomes" id="UP000055136">
    <property type="component" value="Chromosome"/>
</dbReference>
<evidence type="ECO:0000259" key="3">
    <source>
        <dbReference type="PROSITE" id="PS50110"/>
    </source>
</evidence>
<evidence type="ECO:0000256" key="2">
    <source>
        <dbReference type="PROSITE-ProRule" id="PRU00169"/>
    </source>
</evidence>
<dbReference type="PANTHER" id="PTHR44591:SF3">
    <property type="entry name" value="RESPONSE REGULATORY DOMAIN-CONTAINING PROTEIN"/>
    <property type="match status" value="1"/>
</dbReference>
<dbReference type="Pfam" id="PF00072">
    <property type="entry name" value="Response_reg"/>
    <property type="match status" value="2"/>
</dbReference>
<keyword evidence="5" id="KW-1185">Reference proteome</keyword>
<feature type="modified residue" description="4-aspartylphosphate" evidence="2">
    <location>
        <position position="196"/>
    </location>
</feature>
<dbReference type="KEGG" id="tee:Tel_02005"/>
<dbReference type="PANTHER" id="PTHR44591">
    <property type="entry name" value="STRESS RESPONSE REGULATOR PROTEIN 1"/>
    <property type="match status" value="1"/>
</dbReference>
<dbReference type="PROSITE" id="PS50110">
    <property type="entry name" value="RESPONSE_REGULATORY"/>
    <property type="match status" value="2"/>
</dbReference>
<feature type="domain" description="Response regulatory" evidence="3">
    <location>
        <begin position="10"/>
        <end position="127"/>
    </location>
</feature>
<dbReference type="InterPro" id="IPR050595">
    <property type="entry name" value="Bact_response_regulator"/>
</dbReference>
<organism evidence="4 5">
    <name type="scientific">Candidatus Tenderia electrophaga</name>
    <dbReference type="NCBI Taxonomy" id="1748243"/>
    <lineage>
        <taxon>Bacteria</taxon>
        <taxon>Pseudomonadati</taxon>
        <taxon>Pseudomonadota</taxon>
        <taxon>Gammaproteobacteria</taxon>
        <taxon>Candidatus Tenderiales</taxon>
        <taxon>Candidatus Tenderiaceae</taxon>
        <taxon>Candidatus Tenderia</taxon>
    </lineage>
</organism>
<comment type="caution">
    <text evidence="2">Lacks conserved residue(s) required for the propagation of feature annotation.</text>
</comment>
<dbReference type="GO" id="GO:0000160">
    <property type="term" value="P:phosphorelay signal transduction system"/>
    <property type="evidence" value="ECO:0007669"/>
    <property type="project" value="InterPro"/>
</dbReference>
<accession>A0A0S2TA32</accession>
<gene>
    <name evidence="4" type="ORF">Tel_02005</name>
</gene>
<name>A0A0S2TA32_9GAMM</name>
<proteinExistence type="predicted"/>
<dbReference type="InterPro" id="IPR011006">
    <property type="entry name" value="CheY-like_superfamily"/>
</dbReference>
<evidence type="ECO:0000256" key="1">
    <source>
        <dbReference type="ARBA" id="ARBA00022553"/>
    </source>
</evidence>
<evidence type="ECO:0000313" key="5">
    <source>
        <dbReference type="Proteomes" id="UP000055136"/>
    </source>
</evidence>
<dbReference type="InterPro" id="IPR001789">
    <property type="entry name" value="Sig_transdc_resp-reg_receiver"/>
</dbReference>
<dbReference type="SUPFAM" id="SSF52172">
    <property type="entry name" value="CheY-like"/>
    <property type="match status" value="2"/>
</dbReference>
<protein>
    <recommendedName>
        <fullName evidence="3">Response regulatory domain-containing protein</fullName>
    </recommendedName>
</protein>
<feature type="domain" description="Response regulatory" evidence="3">
    <location>
        <begin position="146"/>
        <end position="263"/>
    </location>
</feature>
<dbReference type="SMART" id="SM00448">
    <property type="entry name" value="REC"/>
    <property type="match status" value="2"/>
</dbReference>
<dbReference type="AlphaFoldDB" id="A0A0S2TA32"/>
<sequence length="270" mass="29844">MDSDAIKHLSILIVEPSITSTRFIEDQLKRLDVRNIDCCESGAEALASMRKSPPDLVASSMYLPDMTATGLIETMRGDAALEDISFMLVSTETAFAKLDPIRQAGIVAILPKPFSSADLRKALVGTTRFMDCPSPALGKDELEELKVLVVDDSPLARKHIRRVLSALGIKQITEAENGLEAVEILDHSLFDLVFTDYNMPEMDGEKLTRHIRGKSLQRSIPILMVTSEENGRRLAAVQQAGVSGICDKPFDTDTIMKMIRSLRAEQRRLS</sequence>
<dbReference type="STRING" id="1748243.Tel_02005"/>
<evidence type="ECO:0000313" key="4">
    <source>
        <dbReference type="EMBL" id="ALP52009.1"/>
    </source>
</evidence>
<reference evidence="4" key="1">
    <citation type="submission" date="2015-10" db="EMBL/GenBank/DDBJ databases">
        <title>Description of Candidatus Tenderia electrophaga gen. nov, sp. nov., an Uncultivated Electroautotroph from a Biocathode Enrichment.</title>
        <authorList>
            <person name="Eddie B.J."/>
            <person name="Malanoski A.P."/>
            <person name="Wang Z."/>
            <person name="Hall R.J."/>
            <person name="Oh S.D."/>
            <person name="Heiner C."/>
            <person name="Lin B."/>
            <person name="Strycharz-Glaven S.M."/>
        </authorList>
    </citation>
    <scope>NUCLEOTIDE SEQUENCE [LARGE SCALE GENOMIC DNA]</scope>
    <source>
        <strain evidence="4">NRL1</strain>
    </source>
</reference>
<dbReference type="EMBL" id="CP013099">
    <property type="protein sequence ID" value="ALP52009.1"/>
    <property type="molecule type" value="Genomic_DNA"/>
</dbReference>
<dbReference type="Gene3D" id="3.40.50.2300">
    <property type="match status" value="2"/>
</dbReference>
<keyword evidence="1 2" id="KW-0597">Phosphoprotein</keyword>